<comment type="caution">
    <text evidence="2">The sequence shown here is derived from an EMBL/GenBank/DDBJ whole genome shotgun (WGS) entry which is preliminary data.</text>
</comment>
<feature type="compositionally biased region" description="Polar residues" evidence="1">
    <location>
        <begin position="21"/>
        <end position="51"/>
    </location>
</feature>
<evidence type="ECO:0000256" key="1">
    <source>
        <dbReference type="SAM" id="MobiDB-lite"/>
    </source>
</evidence>
<evidence type="ECO:0000313" key="2">
    <source>
        <dbReference type="EMBL" id="KAL0153017.1"/>
    </source>
</evidence>
<feature type="non-terminal residue" evidence="2">
    <location>
        <position position="1"/>
    </location>
</feature>
<feature type="non-terminal residue" evidence="2">
    <location>
        <position position="51"/>
    </location>
</feature>
<keyword evidence="3" id="KW-1185">Reference proteome</keyword>
<dbReference type="EMBL" id="JAMKFB020000146">
    <property type="protein sequence ID" value="KAL0153017.1"/>
    <property type="molecule type" value="Genomic_DNA"/>
</dbReference>
<dbReference type="AlphaFoldDB" id="A0ABD0MSL6"/>
<reference evidence="2 3" key="1">
    <citation type="submission" date="2024-05" db="EMBL/GenBank/DDBJ databases">
        <title>Genome sequencing and assembly of Indian major carp, Cirrhinus mrigala (Hamilton, 1822).</title>
        <authorList>
            <person name="Mohindra V."/>
            <person name="Chowdhury L.M."/>
            <person name="Lal K."/>
            <person name="Jena J.K."/>
        </authorList>
    </citation>
    <scope>NUCLEOTIDE SEQUENCE [LARGE SCALE GENOMIC DNA]</scope>
    <source>
        <strain evidence="2">CM1030</strain>
        <tissue evidence="2">Blood</tissue>
    </source>
</reference>
<accession>A0ABD0MSL6</accession>
<protein>
    <submittedName>
        <fullName evidence="2">Uncharacterized protein</fullName>
    </submittedName>
</protein>
<sequence length="51" mass="5709">FRDRTRSGVLRVVWPELFKQDTPTAAQHGSTRNDTRPGLQQDTNSPLSPSS</sequence>
<evidence type="ECO:0000313" key="3">
    <source>
        <dbReference type="Proteomes" id="UP001529510"/>
    </source>
</evidence>
<name>A0ABD0MSL6_CIRMR</name>
<gene>
    <name evidence="2" type="ORF">M9458_051616</name>
</gene>
<feature type="region of interest" description="Disordered" evidence="1">
    <location>
        <begin position="17"/>
        <end position="51"/>
    </location>
</feature>
<organism evidence="2 3">
    <name type="scientific">Cirrhinus mrigala</name>
    <name type="common">Mrigala</name>
    <dbReference type="NCBI Taxonomy" id="683832"/>
    <lineage>
        <taxon>Eukaryota</taxon>
        <taxon>Metazoa</taxon>
        <taxon>Chordata</taxon>
        <taxon>Craniata</taxon>
        <taxon>Vertebrata</taxon>
        <taxon>Euteleostomi</taxon>
        <taxon>Actinopterygii</taxon>
        <taxon>Neopterygii</taxon>
        <taxon>Teleostei</taxon>
        <taxon>Ostariophysi</taxon>
        <taxon>Cypriniformes</taxon>
        <taxon>Cyprinidae</taxon>
        <taxon>Labeoninae</taxon>
        <taxon>Labeonini</taxon>
        <taxon>Cirrhinus</taxon>
    </lineage>
</organism>
<dbReference type="Proteomes" id="UP001529510">
    <property type="component" value="Unassembled WGS sequence"/>
</dbReference>
<proteinExistence type="predicted"/>